<proteinExistence type="predicted"/>
<dbReference type="EMBL" id="JANAVB010021794">
    <property type="protein sequence ID" value="KAJ6825253.1"/>
    <property type="molecule type" value="Genomic_DNA"/>
</dbReference>
<reference evidence="1" key="1">
    <citation type="journal article" date="2023" name="GigaByte">
        <title>Genome assembly of the bearded iris, Iris pallida Lam.</title>
        <authorList>
            <person name="Bruccoleri R.E."/>
            <person name="Oakeley E.J."/>
            <person name="Faust A.M.E."/>
            <person name="Altorfer M."/>
            <person name="Dessus-Babus S."/>
            <person name="Burckhardt D."/>
            <person name="Oertli M."/>
            <person name="Naumann U."/>
            <person name="Petersen F."/>
            <person name="Wong J."/>
        </authorList>
    </citation>
    <scope>NUCLEOTIDE SEQUENCE</scope>
    <source>
        <strain evidence="1">GSM-AAB239-AS_SAM_17_03QT</strain>
    </source>
</reference>
<dbReference type="Proteomes" id="UP001140949">
    <property type="component" value="Unassembled WGS sequence"/>
</dbReference>
<comment type="caution">
    <text evidence="1">The sequence shown here is derived from an EMBL/GenBank/DDBJ whole genome shotgun (WGS) entry which is preliminary data.</text>
</comment>
<sequence length="45" mass="4981">MRRGTGGRGGQSWWKLSRGARSDLGGSRVTTKIRVRVRLRRVGGV</sequence>
<dbReference type="AlphaFoldDB" id="A0AAX6G9V4"/>
<reference evidence="1" key="2">
    <citation type="submission" date="2023-04" db="EMBL/GenBank/DDBJ databases">
        <authorList>
            <person name="Bruccoleri R.E."/>
            <person name="Oakeley E.J."/>
            <person name="Faust A.-M."/>
            <person name="Dessus-Babus S."/>
            <person name="Altorfer M."/>
            <person name="Burckhardt D."/>
            <person name="Oertli M."/>
            <person name="Naumann U."/>
            <person name="Petersen F."/>
            <person name="Wong J."/>
        </authorList>
    </citation>
    <scope>NUCLEOTIDE SEQUENCE</scope>
    <source>
        <strain evidence="1">GSM-AAB239-AS_SAM_17_03QT</strain>
        <tissue evidence="1">Leaf</tissue>
    </source>
</reference>
<protein>
    <submittedName>
        <fullName evidence="1">Uncharacterized protein</fullName>
    </submittedName>
</protein>
<name>A0AAX6G9V4_IRIPA</name>
<evidence type="ECO:0000313" key="1">
    <source>
        <dbReference type="EMBL" id="KAJ6825253.1"/>
    </source>
</evidence>
<organism evidence="1 2">
    <name type="scientific">Iris pallida</name>
    <name type="common">Sweet iris</name>
    <dbReference type="NCBI Taxonomy" id="29817"/>
    <lineage>
        <taxon>Eukaryota</taxon>
        <taxon>Viridiplantae</taxon>
        <taxon>Streptophyta</taxon>
        <taxon>Embryophyta</taxon>
        <taxon>Tracheophyta</taxon>
        <taxon>Spermatophyta</taxon>
        <taxon>Magnoliopsida</taxon>
        <taxon>Liliopsida</taxon>
        <taxon>Asparagales</taxon>
        <taxon>Iridaceae</taxon>
        <taxon>Iridoideae</taxon>
        <taxon>Irideae</taxon>
        <taxon>Iris</taxon>
    </lineage>
</organism>
<evidence type="ECO:0000313" key="2">
    <source>
        <dbReference type="Proteomes" id="UP001140949"/>
    </source>
</evidence>
<keyword evidence="2" id="KW-1185">Reference proteome</keyword>
<accession>A0AAX6G9V4</accession>
<gene>
    <name evidence="1" type="ORF">M6B38_380535</name>
</gene>